<reference evidence="1" key="1">
    <citation type="submission" date="2021-11" db="EMBL/GenBank/DDBJ databases">
        <title>Study of the species diversity of bacterial strains isolated from a unique natural object - Shulgan-Tash cave (Bashkiria).</title>
        <authorList>
            <person name="Sazanova A.L."/>
            <person name="Chirak E.R."/>
            <person name="Safronova V.I."/>
        </authorList>
    </citation>
    <scope>NUCLEOTIDE SEQUENCE</scope>
    <source>
        <strain evidence="1">P1</strain>
    </source>
</reference>
<proteinExistence type="predicted"/>
<dbReference type="EMBL" id="CP087977">
    <property type="protein sequence ID" value="UUZ45837.1"/>
    <property type="molecule type" value="Genomic_DNA"/>
</dbReference>
<evidence type="ECO:0000313" key="1">
    <source>
        <dbReference type="EMBL" id="UUZ45837.1"/>
    </source>
</evidence>
<name>A0AC61U7K7_9MICO</name>
<dbReference type="Proteomes" id="UP001059663">
    <property type="component" value="Chromosome"/>
</dbReference>
<accession>A0AC61U7K7</accession>
<protein>
    <submittedName>
        <fullName evidence="1">Uncharacterized protein</fullName>
    </submittedName>
</protein>
<evidence type="ECO:0000313" key="2">
    <source>
        <dbReference type="Proteomes" id="UP001059663"/>
    </source>
</evidence>
<organism evidence="1 2">
    <name type="scientific">Janibacter limosus</name>
    <dbReference type="NCBI Taxonomy" id="53458"/>
    <lineage>
        <taxon>Bacteria</taxon>
        <taxon>Bacillati</taxon>
        <taxon>Actinomycetota</taxon>
        <taxon>Actinomycetes</taxon>
        <taxon>Micrococcales</taxon>
        <taxon>Intrasporangiaceae</taxon>
        <taxon>Janibacter</taxon>
    </lineage>
</organism>
<sequence length="125" mass="13438">MIELGDEQVRPVAEGEGQTLLAAQERCAQAAGVVDPDRDVGVGVGRHPERRDGPGDLRVEVASGEHRRERRQEEQQDTDLGQVGQARDESGHGDAGPGTEEETSSRRHRDLLISQPGPGCGARAR</sequence>
<gene>
    <name evidence="1" type="ORF">LP422_07930</name>
</gene>